<feature type="domain" description="Tn3 transposase DDE" evidence="1">
    <location>
        <begin position="78"/>
        <end position="201"/>
    </location>
</feature>
<sequence>MDFPTDFFPARDKRYLYQRNETGQKRIIPDRYEFLVYRLVRHRLEAGDLFCRDSVQRAPSQTNHPIFEMLPQVNISSVLHFVNHHCHFMTCFEHVLGRYSKQVADERILSACLIAWATNMGLGRMGKISDITFATLASTSENFLRPETLKAANDCISNAIAALTIFRYYDIANMVHSSSDGQKFETALPILEKTRHARLCGNTTILLAASICSIL</sequence>
<evidence type="ECO:0000313" key="3">
    <source>
        <dbReference type="Proteomes" id="UP000654345"/>
    </source>
</evidence>
<accession>A0ABQ3V856</accession>
<dbReference type="InterPro" id="IPR002513">
    <property type="entry name" value="Tn3_Tnp_DDE_dom"/>
</dbReference>
<proteinExistence type="predicted"/>
<dbReference type="EMBL" id="BNJG01000008">
    <property type="protein sequence ID" value="GHO60962.1"/>
    <property type="molecule type" value="Genomic_DNA"/>
</dbReference>
<evidence type="ECO:0000313" key="2">
    <source>
        <dbReference type="EMBL" id="GHO60962.1"/>
    </source>
</evidence>
<dbReference type="RefSeq" id="WP_201376984.1">
    <property type="nucleotide sequence ID" value="NZ_BNJG01000008.1"/>
</dbReference>
<dbReference type="Proteomes" id="UP000654345">
    <property type="component" value="Unassembled WGS sequence"/>
</dbReference>
<name>A0ABQ3V856_9CHLR</name>
<protein>
    <recommendedName>
        <fullName evidence="1">Tn3 transposase DDE domain-containing protein</fullName>
    </recommendedName>
</protein>
<gene>
    <name evidence="2" type="ORF">KSB_94370</name>
</gene>
<reference evidence="2 3" key="1">
    <citation type="journal article" date="2021" name="Int. J. Syst. Evol. Microbiol.">
        <title>Reticulibacter mediterranei gen. nov., sp. nov., within the new family Reticulibacteraceae fam. nov., and Ktedonospora formicarum gen. nov., sp. nov., Ktedonobacter robiniae sp. nov., Dictyobacter formicarum sp. nov. and Dictyobacter arantiisoli sp. nov., belonging to the class Ktedonobacteria.</title>
        <authorList>
            <person name="Yabe S."/>
            <person name="Zheng Y."/>
            <person name="Wang C.M."/>
            <person name="Sakai Y."/>
            <person name="Abe K."/>
            <person name="Yokota A."/>
            <person name="Donadio S."/>
            <person name="Cavaletti L."/>
            <person name="Monciardini P."/>
        </authorList>
    </citation>
    <scope>NUCLEOTIDE SEQUENCE [LARGE SCALE GENOMIC DNA]</scope>
    <source>
        <strain evidence="2 3">SOSP1-30</strain>
    </source>
</reference>
<keyword evidence="3" id="KW-1185">Reference proteome</keyword>
<organism evidence="2 3">
    <name type="scientific">Ktedonobacter robiniae</name>
    <dbReference type="NCBI Taxonomy" id="2778365"/>
    <lineage>
        <taxon>Bacteria</taxon>
        <taxon>Bacillati</taxon>
        <taxon>Chloroflexota</taxon>
        <taxon>Ktedonobacteria</taxon>
        <taxon>Ktedonobacterales</taxon>
        <taxon>Ktedonobacteraceae</taxon>
        <taxon>Ktedonobacter</taxon>
    </lineage>
</organism>
<dbReference type="Pfam" id="PF01526">
    <property type="entry name" value="DDE_Tnp_Tn3"/>
    <property type="match status" value="1"/>
</dbReference>
<evidence type="ECO:0000259" key="1">
    <source>
        <dbReference type="Pfam" id="PF01526"/>
    </source>
</evidence>
<comment type="caution">
    <text evidence="2">The sequence shown here is derived from an EMBL/GenBank/DDBJ whole genome shotgun (WGS) entry which is preliminary data.</text>
</comment>